<comment type="caution">
    <text evidence="1">The sequence shown here is derived from an EMBL/GenBank/DDBJ whole genome shotgun (WGS) entry which is preliminary data.</text>
</comment>
<accession>A0ABP0M224</accession>
<protein>
    <submittedName>
        <fullName evidence="1">Uncharacterized protein</fullName>
    </submittedName>
</protein>
<name>A0ABP0M224_9DINO</name>
<gene>
    <name evidence="1" type="ORF">CCMP2556_LOCUS23778</name>
</gene>
<proteinExistence type="predicted"/>
<sequence>MAGSPGARAVRARWRGPVGVALAVGAVGAFVPGFFSDLKAEVESGGGQMVTGYVAKRDFMNQKLFDGVEDLPREVSEVQAIAIVPSLRQLRRSLLESSAGGLHAWTNGAFVPVDSEPPAERTLVAIETMTNGDDLREKLLQMDFALRVIENNALMAQEARKLPRCGLILFSGSLESFSTVLEKTSPDDPTFTEKVYLQHVSKKDAADREEERLMELKRRWAELALPPETFKGL</sequence>
<dbReference type="EMBL" id="CAXAMN010015335">
    <property type="protein sequence ID" value="CAK9045540.1"/>
    <property type="molecule type" value="Genomic_DNA"/>
</dbReference>
<evidence type="ECO:0000313" key="1">
    <source>
        <dbReference type="EMBL" id="CAK9045540.1"/>
    </source>
</evidence>
<keyword evidence="2" id="KW-1185">Reference proteome</keyword>
<reference evidence="1 2" key="1">
    <citation type="submission" date="2024-02" db="EMBL/GenBank/DDBJ databases">
        <authorList>
            <person name="Chen Y."/>
            <person name="Shah S."/>
            <person name="Dougan E. K."/>
            <person name="Thang M."/>
            <person name="Chan C."/>
        </authorList>
    </citation>
    <scope>NUCLEOTIDE SEQUENCE [LARGE SCALE GENOMIC DNA]</scope>
</reference>
<dbReference type="Proteomes" id="UP001642484">
    <property type="component" value="Unassembled WGS sequence"/>
</dbReference>
<evidence type="ECO:0000313" key="2">
    <source>
        <dbReference type="Proteomes" id="UP001642484"/>
    </source>
</evidence>
<organism evidence="1 2">
    <name type="scientific">Durusdinium trenchii</name>
    <dbReference type="NCBI Taxonomy" id="1381693"/>
    <lineage>
        <taxon>Eukaryota</taxon>
        <taxon>Sar</taxon>
        <taxon>Alveolata</taxon>
        <taxon>Dinophyceae</taxon>
        <taxon>Suessiales</taxon>
        <taxon>Symbiodiniaceae</taxon>
        <taxon>Durusdinium</taxon>
    </lineage>
</organism>